<proteinExistence type="predicted"/>
<dbReference type="EMBL" id="SOZE01000011">
    <property type="protein sequence ID" value="TFF37310.1"/>
    <property type="molecule type" value="Genomic_DNA"/>
</dbReference>
<dbReference type="InterPro" id="IPR011250">
    <property type="entry name" value="OMP/PagP_B-barrel"/>
</dbReference>
<reference evidence="1 2" key="1">
    <citation type="journal article" date="2017" name="Int. J. Syst. Evol. Microbiol.">
        <title>Mucilaginibacterpsychrotolerans sp. nov., isolated from peatlands.</title>
        <authorList>
            <person name="Deng Y."/>
            <person name="Shen L."/>
            <person name="Xu B."/>
            <person name="Liu Y."/>
            <person name="Gu Z."/>
            <person name="Liu H."/>
            <person name="Zhou Y."/>
        </authorList>
    </citation>
    <scope>NUCLEOTIDE SEQUENCE [LARGE SCALE GENOMIC DNA]</scope>
    <source>
        <strain evidence="1 2">NH7-4</strain>
    </source>
</reference>
<keyword evidence="2" id="KW-1185">Reference proteome</keyword>
<dbReference type="Proteomes" id="UP000297540">
    <property type="component" value="Unassembled WGS sequence"/>
</dbReference>
<evidence type="ECO:0000313" key="2">
    <source>
        <dbReference type="Proteomes" id="UP000297540"/>
    </source>
</evidence>
<organism evidence="1 2">
    <name type="scientific">Mucilaginibacter psychrotolerans</name>
    <dbReference type="NCBI Taxonomy" id="1524096"/>
    <lineage>
        <taxon>Bacteria</taxon>
        <taxon>Pseudomonadati</taxon>
        <taxon>Bacteroidota</taxon>
        <taxon>Sphingobacteriia</taxon>
        <taxon>Sphingobacteriales</taxon>
        <taxon>Sphingobacteriaceae</taxon>
        <taxon>Mucilaginibacter</taxon>
    </lineage>
</organism>
<evidence type="ECO:0008006" key="3">
    <source>
        <dbReference type="Google" id="ProtNLM"/>
    </source>
</evidence>
<sequence length="435" mass="48631">MLNIYIYTKPYLVIMKKSSLFCLFLLPLVSFAQSNFKSGYILNLKGDTLHGFVNYKEWGHNPKDLDFKDEIGGKSKSYGLEDISHFAIDGYVSYYRYTVRISLNKIDIASPPALSDTSSTIETVFLKTIQKGDKITLFAYRDDLKERFYIKENNTLVPTELFYGVYQDPNGSNSVIDKNTFRVQLALFAQKYMVDAVKVISQTQQAAYKESDLANLSAKINGNAESKPVGMANKSPVRFFVGAAFISSTLNYSANGPYYDPQPAKASSPKIIAGLDVLTNPDIGHLIFRLEMGYSVNNFDIIDKPNPIYNVAAYDENIIKLKQNVISITPQIIYNVYNAETLKLFVDLGYGVNVVSYNTTKVTVVVQGKPTSSTSKIKNSSDLNGSYTTFQFKVGGVINKHLEVYGSYFPNAEITKSANYSTSLNSYQLGLNYCF</sequence>
<dbReference type="AlphaFoldDB" id="A0A4Y8SFA1"/>
<dbReference type="OrthoDB" id="677565at2"/>
<gene>
    <name evidence="1" type="ORF">E2R66_12815</name>
</gene>
<dbReference type="SUPFAM" id="SSF56925">
    <property type="entry name" value="OMPA-like"/>
    <property type="match status" value="1"/>
</dbReference>
<accession>A0A4Y8SFA1</accession>
<protein>
    <recommendedName>
        <fullName evidence="3">Outer membrane protein beta-barrel domain-containing protein</fullName>
    </recommendedName>
</protein>
<name>A0A4Y8SFA1_9SPHI</name>
<evidence type="ECO:0000313" key="1">
    <source>
        <dbReference type="EMBL" id="TFF37310.1"/>
    </source>
</evidence>
<comment type="caution">
    <text evidence="1">The sequence shown here is derived from an EMBL/GenBank/DDBJ whole genome shotgun (WGS) entry which is preliminary data.</text>
</comment>
<dbReference type="RefSeq" id="WP_133231217.1">
    <property type="nucleotide sequence ID" value="NZ_SOZE01000011.1"/>
</dbReference>